<dbReference type="GO" id="GO:0005634">
    <property type="term" value="C:nucleus"/>
    <property type="evidence" value="ECO:0007669"/>
    <property type="project" value="UniProtKB-SubCell"/>
</dbReference>
<dbReference type="PANTHER" id="PTHR13710">
    <property type="entry name" value="DNA HELICASE RECQ FAMILY MEMBER"/>
    <property type="match status" value="1"/>
</dbReference>
<dbReference type="PROSITE" id="PS51194">
    <property type="entry name" value="HELICASE_CTER"/>
    <property type="match status" value="1"/>
</dbReference>
<dbReference type="SMART" id="SM00487">
    <property type="entry name" value="DEXDc"/>
    <property type="match status" value="1"/>
</dbReference>
<evidence type="ECO:0000256" key="5">
    <source>
        <dbReference type="ARBA" id="ARBA00022806"/>
    </source>
</evidence>
<dbReference type="PANTHER" id="PTHR13710:SF153">
    <property type="entry name" value="RECQ-LIKE DNA HELICASE BLM"/>
    <property type="match status" value="1"/>
</dbReference>
<comment type="catalytic activity">
    <reaction evidence="11">
        <text>ATP + H2O = ADP + phosphate + H(+)</text>
        <dbReference type="Rhea" id="RHEA:13065"/>
        <dbReference type="ChEBI" id="CHEBI:15377"/>
        <dbReference type="ChEBI" id="CHEBI:15378"/>
        <dbReference type="ChEBI" id="CHEBI:30616"/>
        <dbReference type="ChEBI" id="CHEBI:43474"/>
        <dbReference type="ChEBI" id="CHEBI:456216"/>
    </reaction>
</comment>
<reference evidence="14 15" key="1">
    <citation type="journal article" date="2014" name="Genome Biol. Evol.">
        <title>The secreted proteins of Achlya hypogyna and Thraustotheca clavata identify the ancestral oomycete secretome and reveal gene acquisitions by horizontal gene transfer.</title>
        <authorList>
            <person name="Misner I."/>
            <person name="Blouin N."/>
            <person name="Leonard G."/>
            <person name="Richards T.A."/>
            <person name="Lane C.E."/>
        </authorList>
    </citation>
    <scope>NUCLEOTIDE SEQUENCE [LARGE SCALE GENOMIC DNA]</scope>
    <source>
        <strain evidence="14 15">ATCC 34112</strain>
    </source>
</reference>
<dbReference type="Pfam" id="PF00270">
    <property type="entry name" value="DEAD"/>
    <property type="match status" value="1"/>
</dbReference>
<dbReference type="InterPro" id="IPR011545">
    <property type="entry name" value="DEAD/DEAH_box_helicase_dom"/>
</dbReference>
<evidence type="ECO:0000313" key="14">
    <source>
        <dbReference type="EMBL" id="OQS00363.1"/>
    </source>
</evidence>
<dbReference type="PROSITE" id="PS00690">
    <property type="entry name" value="DEAH_ATP_HELICASE"/>
    <property type="match status" value="1"/>
</dbReference>
<dbReference type="Pfam" id="PF00271">
    <property type="entry name" value="Helicase_C"/>
    <property type="match status" value="1"/>
</dbReference>
<keyword evidence="15" id="KW-1185">Reference proteome</keyword>
<evidence type="ECO:0000259" key="12">
    <source>
        <dbReference type="PROSITE" id="PS51192"/>
    </source>
</evidence>
<evidence type="ECO:0000256" key="6">
    <source>
        <dbReference type="ARBA" id="ARBA00022840"/>
    </source>
</evidence>
<dbReference type="GO" id="GO:0003677">
    <property type="term" value="F:DNA binding"/>
    <property type="evidence" value="ECO:0007669"/>
    <property type="project" value="UniProtKB-KW"/>
</dbReference>
<keyword evidence="7" id="KW-0238">DNA-binding</keyword>
<dbReference type="CDD" id="cd17920">
    <property type="entry name" value="DEXHc_RecQ"/>
    <property type="match status" value="1"/>
</dbReference>
<dbReference type="GO" id="GO:0005737">
    <property type="term" value="C:cytoplasm"/>
    <property type="evidence" value="ECO:0007669"/>
    <property type="project" value="TreeGrafter"/>
</dbReference>
<name>A0A1V9ZQS8_9STRA</name>
<dbReference type="InterPro" id="IPR014001">
    <property type="entry name" value="Helicase_ATP-bd"/>
</dbReference>
<evidence type="ECO:0000256" key="2">
    <source>
        <dbReference type="ARBA" id="ARBA00005446"/>
    </source>
</evidence>
<evidence type="ECO:0000256" key="7">
    <source>
        <dbReference type="ARBA" id="ARBA00023125"/>
    </source>
</evidence>
<dbReference type="GO" id="GO:0005524">
    <property type="term" value="F:ATP binding"/>
    <property type="evidence" value="ECO:0007669"/>
    <property type="project" value="UniProtKB-KW"/>
</dbReference>
<comment type="catalytic activity">
    <reaction evidence="10 11">
        <text>Couples ATP hydrolysis with the unwinding of duplex DNA by translocating in the 3'-5' direction.</text>
        <dbReference type="EC" id="5.6.2.4"/>
    </reaction>
</comment>
<dbReference type="OrthoDB" id="10261556at2759"/>
<dbReference type="NCBIfam" id="TIGR00614">
    <property type="entry name" value="recQ_fam"/>
    <property type="match status" value="1"/>
</dbReference>
<comment type="caution">
    <text evidence="14">The sequence shown here is derived from an EMBL/GenBank/DDBJ whole genome shotgun (WGS) entry which is preliminary data.</text>
</comment>
<evidence type="ECO:0000259" key="13">
    <source>
        <dbReference type="PROSITE" id="PS51194"/>
    </source>
</evidence>
<keyword evidence="6 11" id="KW-0067">ATP-binding</keyword>
<dbReference type="InterPro" id="IPR027417">
    <property type="entry name" value="P-loop_NTPase"/>
</dbReference>
<dbReference type="PROSITE" id="PS51192">
    <property type="entry name" value="HELICASE_ATP_BIND_1"/>
    <property type="match status" value="1"/>
</dbReference>
<feature type="domain" description="Helicase ATP-binding" evidence="12">
    <location>
        <begin position="37"/>
        <end position="205"/>
    </location>
</feature>
<gene>
    <name evidence="14" type="ORF">THRCLA_05987</name>
</gene>
<dbReference type="GO" id="GO:0000724">
    <property type="term" value="P:double-strand break repair via homologous recombination"/>
    <property type="evidence" value="ECO:0007669"/>
    <property type="project" value="TreeGrafter"/>
</dbReference>
<proteinExistence type="inferred from homology"/>
<dbReference type="GO" id="GO:0005694">
    <property type="term" value="C:chromosome"/>
    <property type="evidence" value="ECO:0007669"/>
    <property type="project" value="TreeGrafter"/>
</dbReference>
<dbReference type="STRING" id="74557.A0A1V9ZQS8"/>
<keyword evidence="8" id="KW-0413">Isomerase</keyword>
<keyword evidence="3 11" id="KW-0547">Nucleotide-binding</keyword>
<keyword evidence="9 11" id="KW-0539">Nucleus</keyword>
<organism evidence="14 15">
    <name type="scientific">Thraustotheca clavata</name>
    <dbReference type="NCBI Taxonomy" id="74557"/>
    <lineage>
        <taxon>Eukaryota</taxon>
        <taxon>Sar</taxon>
        <taxon>Stramenopiles</taxon>
        <taxon>Oomycota</taxon>
        <taxon>Saprolegniomycetes</taxon>
        <taxon>Saprolegniales</taxon>
        <taxon>Achlyaceae</taxon>
        <taxon>Thraustotheca</taxon>
    </lineage>
</organism>
<evidence type="ECO:0000256" key="3">
    <source>
        <dbReference type="ARBA" id="ARBA00022741"/>
    </source>
</evidence>
<evidence type="ECO:0000256" key="8">
    <source>
        <dbReference type="ARBA" id="ARBA00023235"/>
    </source>
</evidence>
<dbReference type="InterPro" id="IPR032284">
    <property type="entry name" value="RecQ_Zn-bd"/>
</dbReference>
<dbReference type="EMBL" id="JNBS01001708">
    <property type="protein sequence ID" value="OQS00363.1"/>
    <property type="molecule type" value="Genomic_DNA"/>
</dbReference>
<evidence type="ECO:0000256" key="11">
    <source>
        <dbReference type="RuleBase" id="RU364117"/>
    </source>
</evidence>
<dbReference type="GO" id="GO:0043138">
    <property type="term" value="F:3'-5' DNA helicase activity"/>
    <property type="evidence" value="ECO:0007669"/>
    <property type="project" value="UniProtKB-EC"/>
</dbReference>
<evidence type="ECO:0000256" key="4">
    <source>
        <dbReference type="ARBA" id="ARBA00022801"/>
    </source>
</evidence>
<evidence type="ECO:0000313" key="15">
    <source>
        <dbReference type="Proteomes" id="UP000243217"/>
    </source>
</evidence>
<dbReference type="SUPFAM" id="SSF52540">
    <property type="entry name" value="P-loop containing nucleoside triphosphate hydrolases"/>
    <property type="match status" value="1"/>
</dbReference>
<dbReference type="EC" id="5.6.2.4" evidence="11"/>
<sequence>MLQVWDAGRFAWTAKATRLLKQLCNNGNFKPLQQAAVNLAHKGYSLFVHLPTGSGKSLCFQLPAMLQENKVTLIVSPLKSLLQDQMNSLQRLQMNEKAHFLSPGNVSNITEHVCMIYTTPEMILSNRHASSMLLELLKEDRLARIVLDEAHCILEWGSTFRPSYMELARFYKQHLPHIPVTFLTATASDELISAICRIFQLDNIGIPHFKDQASSQSMVLLQSMEDRKNLKLQVVPKPPNATILALDIVRRVGQEPTIVYVLSQKDAEAVAKSIASVGGHAQPYHAGMSDSARKNVQYQWMSGKISIVCATVAFGMGIDRADVRHVVHHALPLSLSSYMQQIGRSGRDGESATCTLYYDPKDVARASFIASGDGFVDTSTSHSLRSVVELIEETGCRRRVLYAHFGQTLDECCQNCNCGEPFEMDYPEQEKPERVQYQSSPSVNYQVERIYQTLQQMIKRDQKYRKSHGISRKTIQVLLNEQPRTREDLQYIRGLTEQQMNFLEPHLHMFRQKSRD</sequence>
<dbReference type="Proteomes" id="UP000243217">
    <property type="component" value="Unassembled WGS sequence"/>
</dbReference>
<feature type="domain" description="Helicase C-terminal" evidence="13">
    <location>
        <begin position="244"/>
        <end position="392"/>
    </location>
</feature>
<dbReference type="Pfam" id="PF16124">
    <property type="entry name" value="RecQ_Zn_bind"/>
    <property type="match status" value="1"/>
</dbReference>
<evidence type="ECO:0000256" key="10">
    <source>
        <dbReference type="ARBA" id="ARBA00034617"/>
    </source>
</evidence>
<dbReference type="AlphaFoldDB" id="A0A1V9ZQS8"/>
<accession>A0A1V9ZQS8</accession>
<dbReference type="Gene3D" id="3.40.50.300">
    <property type="entry name" value="P-loop containing nucleotide triphosphate hydrolases"/>
    <property type="match status" value="2"/>
</dbReference>
<dbReference type="GO" id="GO:0009378">
    <property type="term" value="F:four-way junction helicase activity"/>
    <property type="evidence" value="ECO:0007669"/>
    <property type="project" value="TreeGrafter"/>
</dbReference>
<keyword evidence="4 11" id="KW-0378">Hydrolase</keyword>
<dbReference type="InterPro" id="IPR004589">
    <property type="entry name" value="DNA_helicase_ATP-dep_RecQ"/>
</dbReference>
<comment type="subcellular location">
    <subcellularLocation>
        <location evidence="1 11">Nucleus</location>
    </subcellularLocation>
</comment>
<evidence type="ECO:0000256" key="1">
    <source>
        <dbReference type="ARBA" id="ARBA00004123"/>
    </source>
</evidence>
<keyword evidence="5 11" id="KW-0347">Helicase</keyword>
<comment type="similarity">
    <text evidence="2 11">Belongs to the helicase family. RecQ subfamily.</text>
</comment>
<dbReference type="InterPro" id="IPR002464">
    <property type="entry name" value="DNA/RNA_helicase_DEAH_CS"/>
</dbReference>
<dbReference type="InterPro" id="IPR001650">
    <property type="entry name" value="Helicase_C-like"/>
</dbReference>
<protein>
    <recommendedName>
        <fullName evidence="11">ATP-dependent DNA helicase</fullName>
        <ecNumber evidence="11">5.6.2.4</ecNumber>
    </recommendedName>
</protein>
<dbReference type="SMART" id="SM00490">
    <property type="entry name" value="HELICc"/>
    <property type="match status" value="1"/>
</dbReference>
<evidence type="ECO:0000256" key="9">
    <source>
        <dbReference type="ARBA" id="ARBA00023242"/>
    </source>
</evidence>
<dbReference type="GO" id="GO:0016887">
    <property type="term" value="F:ATP hydrolysis activity"/>
    <property type="evidence" value="ECO:0007669"/>
    <property type="project" value="RHEA"/>
</dbReference>